<dbReference type="InterPro" id="IPR036291">
    <property type="entry name" value="NAD(P)-bd_dom_sf"/>
</dbReference>
<keyword evidence="8" id="KW-1185">Reference proteome</keyword>
<dbReference type="SUPFAM" id="SSF51735">
    <property type="entry name" value="NAD(P)-binding Rossmann-fold domains"/>
    <property type="match status" value="1"/>
</dbReference>
<dbReference type="InterPro" id="IPR013149">
    <property type="entry name" value="ADH-like_C"/>
</dbReference>
<dbReference type="SUPFAM" id="SSF50129">
    <property type="entry name" value="GroES-like"/>
    <property type="match status" value="1"/>
</dbReference>
<dbReference type="AlphaFoldDB" id="A0A3N1D0X9"/>
<dbReference type="GO" id="GO:0016491">
    <property type="term" value="F:oxidoreductase activity"/>
    <property type="evidence" value="ECO:0007669"/>
    <property type="project" value="UniProtKB-KW"/>
</dbReference>
<reference evidence="7 8" key="1">
    <citation type="submission" date="2018-11" db="EMBL/GenBank/DDBJ databases">
        <title>Sequencing the genomes of 1000 actinobacteria strains.</title>
        <authorList>
            <person name="Klenk H.-P."/>
        </authorList>
    </citation>
    <scope>NUCLEOTIDE SEQUENCE [LARGE SCALE GENOMIC DNA]</scope>
    <source>
        <strain evidence="7 8">DSM 44254</strain>
    </source>
</reference>
<evidence type="ECO:0000256" key="2">
    <source>
        <dbReference type="ARBA" id="ARBA00022723"/>
    </source>
</evidence>
<dbReference type="Proteomes" id="UP000272400">
    <property type="component" value="Unassembled WGS sequence"/>
</dbReference>
<dbReference type="InterPro" id="IPR013154">
    <property type="entry name" value="ADH-like_N"/>
</dbReference>
<dbReference type="PANTHER" id="PTHR43401:SF2">
    <property type="entry name" value="L-THREONINE 3-DEHYDROGENASE"/>
    <property type="match status" value="1"/>
</dbReference>
<dbReference type="Gene3D" id="3.40.50.720">
    <property type="entry name" value="NAD(P)-binding Rossmann-like Domain"/>
    <property type="match status" value="1"/>
</dbReference>
<dbReference type="OrthoDB" id="9797931at2"/>
<keyword evidence="4" id="KW-0560">Oxidoreductase</keyword>
<dbReference type="PANTHER" id="PTHR43401">
    <property type="entry name" value="L-THREONINE 3-DEHYDROGENASE"/>
    <property type="match status" value="1"/>
</dbReference>
<evidence type="ECO:0000256" key="3">
    <source>
        <dbReference type="ARBA" id="ARBA00022833"/>
    </source>
</evidence>
<comment type="similarity">
    <text evidence="5">Belongs to the zinc-containing alcohol dehydrogenase family.</text>
</comment>
<evidence type="ECO:0000313" key="8">
    <source>
        <dbReference type="Proteomes" id="UP000272400"/>
    </source>
</evidence>
<dbReference type="InterPro" id="IPR002328">
    <property type="entry name" value="ADH_Zn_CS"/>
</dbReference>
<dbReference type="EMBL" id="RJKE01000001">
    <property type="protein sequence ID" value="ROO87182.1"/>
    <property type="molecule type" value="Genomic_DNA"/>
</dbReference>
<evidence type="ECO:0000256" key="5">
    <source>
        <dbReference type="RuleBase" id="RU361277"/>
    </source>
</evidence>
<evidence type="ECO:0000259" key="6">
    <source>
        <dbReference type="SMART" id="SM00829"/>
    </source>
</evidence>
<keyword evidence="2 5" id="KW-0479">Metal-binding</keyword>
<name>A0A3N1D0X9_9ACTN</name>
<sequence length="326" mass="34270">MRAVTLVAPGRITVAQDWPEPEPGPSEVLVEIRGVGLCGSDASVVAGHRAVPRHPWVLGHEAYGVIRGVGSAVSDRREGQVVAIEPNYPCGSCPRCLSGATSGCVRRRIVGISEPGLLAERVAVPAAFAWPVPDDWRAEDIVCVEPLSVAFNAVGLAGITPGERCLVLGAGSQGQFVCLAAAQAGALVHATDPHDGRLALARELGARPDDGEDYSIVIETSGAPAAFEQAVERAAHGGRVVVVGQSTTPARIPTFRIVQRRLTIRGCLIYDHPTGFARTIAAMSDSDLAPGRVLRARFDVADAPRAFAESPDIPGKTWISFEEKSA</sequence>
<organism evidence="7 8">
    <name type="scientific">Actinocorallia herbida</name>
    <dbReference type="NCBI Taxonomy" id="58109"/>
    <lineage>
        <taxon>Bacteria</taxon>
        <taxon>Bacillati</taxon>
        <taxon>Actinomycetota</taxon>
        <taxon>Actinomycetes</taxon>
        <taxon>Streptosporangiales</taxon>
        <taxon>Thermomonosporaceae</taxon>
        <taxon>Actinocorallia</taxon>
    </lineage>
</organism>
<dbReference type="Gene3D" id="3.90.180.10">
    <property type="entry name" value="Medium-chain alcohol dehydrogenases, catalytic domain"/>
    <property type="match status" value="1"/>
</dbReference>
<comment type="caution">
    <text evidence="7">The sequence shown here is derived from an EMBL/GenBank/DDBJ whole genome shotgun (WGS) entry which is preliminary data.</text>
</comment>
<dbReference type="PROSITE" id="PS00059">
    <property type="entry name" value="ADH_ZINC"/>
    <property type="match status" value="1"/>
</dbReference>
<dbReference type="Pfam" id="PF00107">
    <property type="entry name" value="ADH_zinc_N"/>
    <property type="match status" value="1"/>
</dbReference>
<comment type="cofactor">
    <cofactor evidence="1 5">
        <name>Zn(2+)</name>
        <dbReference type="ChEBI" id="CHEBI:29105"/>
    </cofactor>
</comment>
<accession>A0A3N1D0X9</accession>
<evidence type="ECO:0000313" key="7">
    <source>
        <dbReference type="EMBL" id="ROO87182.1"/>
    </source>
</evidence>
<evidence type="ECO:0000256" key="1">
    <source>
        <dbReference type="ARBA" id="ARBA00001947"/>
    </source>
</evidence>
<keyword evidence="3 5" id="KW-0862">Zinc</keyword>
<evidence type="ECO:0000256" key="4">
    <source>
        <dbReference type="ARBA" id="ARBA00023002"/>
    </source>
</evidence>
<dbReference type="InterPro" id="IPR020843">
    <property type="entry name" value="ER"/>
</dbReference>
<proteinExistence type="inferred from homology"/>
<gene>
    <name evidence="7" type="ORF">EDD29_4775</name>
</gene>
<feature type="domain" description="Enoyl reductase (ER)" evidence="6">
    <location>
        <begin position="10"/>
        <end position="319"/>
    </location>
</feature>
<dbReference type="SMART" id="SM00829">
    <property type="entry name" value="PKS_ER"/>
    <property type="match status" value="1"/>
</dbReference>
<dbReference type="RefSeq" id="WP_123666499.1">
    <property type="nucleotide sequence ID" value="NZ_RJKE01000001.1"/>
</dbReference>
<protein>
    <submittedName>
        <fullName evidence="7">Alcohol dehydrogenase/L-iditol 2-dehydrogenase</fullName>
    </submittedName>
</protein>
<dbReference type="InterPro" id="IPR050129">
    <property type="entry name" value="Zn_alcohol_dh"/>
</dbReference>
<dbReference type="GO" id="GO:0008270">
    <property type="term" value="F:zinc ion binding"/>
    <property type="evidence" value="ECO:0007669"/>
    <property type="project" value="InterPro"/>
</dbReference>
<dbReference type="Pfam" id="PF08240">
    <property type="entry name" value="ADH_N"/>
    <property type="match status" value="1"/>
</dbReference>
<dbReference type="InterPro" id="IPR011032">
    <property type="entry name" value="GroES-like_sf"/>
</dbReference>